<name>A0ABS7PJB5_9SPHN</name>
<protein>
    <submittedName>
        <fullName evidence="2">Uncharacterized protein</fullName>
    </submittedName>
</protein>
<gene>
    <name evidence="2" type="ORF">K7G82_03585</name>
</gene>
<sequence length="76" mass="8430">MAGFASYLLFVAGLMTGLGVIVFTLVDRWDAILAALAGEQIPHRAQVVSRHVVRMRPKARTYRPVPSRQQIRRAAA</sequence>
<evidence type="ECO:0000313" key="3">
    <source>
        <dbReference type="Proteomes" id="UP000706039"/>
    </source>
</evidence>
<keyword evidence="3" id="KW-1185">Reference proteome</keyword>
<evidence type="ECO:0000313" key="2">
    <source>
        <dbReference type="EMBL" id="MBY8821358.1"/>
    </source>
</evidence>
<dbReference type="Proteomes" id="UP000706039">
    <property type="component" value="Unassembled WGS sequence"/>
</dbReference>
<accession>A0ABS7PJB5</accession>
<keyword evidence="1" id="KW-0812">Transmembrane</keyword>
<dbReference type="EMBL" id="JAINVV010000002">
    <property type="protein sequence ID" value="MBY8821358.1"/>
    <property type="molecule type" value="Genomic_DNA"/>
</dbReference>
<organism evidence="2 3">
    <name type="scientific">Sphingomonas colocasiae</name>
    <dbReference type="NCBI Taxonomy" id="1848973"/>
    <lineage>
        <taxon>Bacteria</taxon>
        <taxon>Pseudomonadati</taxon>
        <taxon>Pseudomonadota</taxon>
        <taxon>Alphaproteobacteria</taxon>
        <taxon>Sphingomonadales</taxon>
        <taxon>Sphingomonadaceae</taxon>
        <taxon>Sphingomonas</taxon>
    </lineage>
</organism>
<keyword evidence="1" id="KW-1133">Transmembrane helix</keyword>
<comment type="caution">
    <text evidence="2">The sequence shown here is derived from an EMBL/GenBank/DDBJ whole genome shotgun (WGS) entry which is preliminary data.</text>
</comment>
<evidence type="ECO:0000256" key="1">
    <source>
        <dbReference type="SAM" id="Phobius"/>
    </source>
</evidence>
<reference evidence="2 3" key="1">
    <citation type="submission" date="2021-08" db="EMBL/GenBank/DDBJ databases">
        <authorList>
            <person name="Tuo L."/>
        </authorList>
    </citation>
    <scope>NUCLEOTIDE SEQUENCE [LARGE SCALE GENOMIC DNA]</scope>
    <source>
        <strain evidence="2 3">JCM 31229</strain>
    </source>
</reference>
<dbReference type="RefSeq" id="WP_222988473.1">
    <property type="nucleotide sequence ID" value="NZ_JAINVV010000002.1"/>
</dbReference>
<proteinExistence type="predicted"/>
<feature type="transmembrane region" description="Helical" evidence="1">
    <location>
        <begin position="6"/>
        <end position="26"/>
    </location>
</feature>
<keyword evidence="1" id="KW-0472">Membrane</keyword>